<reference evidence="2" key="1">
    <citation type="submission" date="2018-01" db="EMBL/GenBank/DDBJ databases">
        <authorList>
            <person name="Regsiter A."/>
            <person name="William W."/>
        </authorList>
    </citation>
    <scope>NUCLEOTIDE SEQUENCE</scope>
    <source>
        <strain evidence="2">TRIP AH-1</strain>
    </source>
</reference>
<protein>
    <submittedName>
        <fullName evidence="2">Uncharacterized protein</fullName>
    </submittedName>
</protein>
<gene>
    <name evidence="2" type="ORF">PITCH_A800011</name>
</gene>
<evidence type="ECO:0000256" key="1">
    <source>
        <dbReference type="SAM" id="Coils"/>
    </source>
</evidence>
<dbReference type="EMBL" id="OJIN01000226">
    <property type="protein sequence ID" value="SPD76064.1"/>
    <property type="molecule type" value="Genomic_DNA"/>
</dbReference>
<name>A0A445N2Z0_9BACT</name>
<accession>A0A445N2Z0</accession>
<feature type="coiled-coil region" evidence="1">
    <location>
        <begin position="48"/>
        <end position="139"/>
    </location>
</feature>
<keyword evidence="1" id="KW-0175">Coiled coil</keyword>
<sequence length="158" mass="18418">MNSHVASRVTMESIRDRMIEVEKIHRQGKQVAITDTLVKDVGWLFRRIEFLTTQVRRLESELEALTKSDGDITSNRLKMLMERVQDAEEKMRVSEEEKKPLIRENNALKQDMKLLLVRAQRAEIRVKELSEKLERIENGTETRVKEESQDVDVLASLG</sequence>
<proteinExistence type="predicted"/>
<organism evidence="2">
    <name type="scientific">uncultured Desulfobacterium sp</name>
    <dbReference type="NCBI Taxonomy" id="201089"/>
    <lineage>
        <taxon>Bacteria</taxon>
        <taxon>Pseudomonadati</taxon>
        <taxon>Thermodesulfobacteriota</taxon>
        <taxon>Desulfobacteria</taxon>
        <taxon>Desulfobacterales</taxon>
        <taxon>Desulfobacteriaceae</taxon>
        <taxon>Desulfobacterium</taxon>
        <taxon>environmental samples</taxon>
    </lineage>
</organism>
<dbReference type="AlphaFoldDB" id="A0A445N2Z0"/>
<evidence type="ECO:0000313" key="2">
    <source>
        <dbReference type="EMBL" id="SPD76064.1"/>
    </source>
</evidence>